<feature type="compositionally biased region" description="Acidic residues" evidence="1">
    <location>
        <begin position="12"/>
        <end position="22"/>
    </location>
</feature>
<proteinExistence type="predicted"/>
<evidence type="ECO:0000256" key="1">
    <source>
        <dbReference type="SAM" id="MobiDB-lite"/>
    </source>
</evidence>
<gene>
    <name evidence="2" type="ORF">PGLA2088_LOCUS37646</name>
</gene>
<organism evidence="2 3">
    <name type="scientific">Polarella glacialis</name>
    <name type="common">Dinoflagellate</name>
    <dbReference type="NCBI Taxonomy" id="89957"/>
    <lineage>
        <taxon>Eukaryota</taxon>
        <taxon>Sar</taxon>
        <taxon>Alveolata</taxon>
        <taxon>Dinophyceae</taxon>
        <taxon>Suessiales</taxon>
        <taxon>Suessiaceae</taxon>
        <taxon>Polarella</taxon>
    </lineage>
</organism>
<feature type="region of interest" description="Disordered" evidence="1">
    <location>
        <begin position="1"/>
        <end position="103"/>
    </location>
</feature>
<feature type="compositionally biased region" description="Basic and acidic residues" evidence="1">
    <location>
        <begin position="66"/>
        <end position="76"/>
    </location>
</feature>
<feature type="compositionally biased region" description="Acidic residues" evidence="1">
    <location>
        <begin position="77"/>
        <end position="90"/>
    </location>
</feature>
<evidence type="ECO:0000313" key="3">
    <source>
        <dbReference type="Proteomes" id="UP000626109"/>
    </source>
</evidence>
<reference evidence="2" key="1">
    <citation type="submission" date="2021-02" db="EMBL/GenBank/DDBJ databases">
        <authorList>
            <person name="Dougan E. K."/>
            <person name="Rhodes N."/>
            <person name="Thang M."/>
            <person name="Chan C."/>
        </authorList>
    </citation>
    <scope>NUCLEOTIDE SEQUENCE</scope>
</reference>
<dbReference type="EMBL" id="CAJNNW010032520">
    <property type="protein sequence ID" value="CAE8713734.1"/>
    <property type="molecule type" value="Genomic_DNA"/>
</dbReference>
<name>A0A813KYS6_POLGL</name>
<evidence type="ECO:0000313" key="2">
    <source>
        <dbReference type="EMBL" id="CAE8713734.1"/>
    </source>
</evidence>
<accession>A0A813KYS6</accession>
<sequence>MIKRALGIFAGGEDDDGDDGSDSDPGYDGGLTVSQRKKLERRLVPGAKGSEDSSQRGQSSQKKPAQRPDDSDSRESDESDESGVDSEDEPAVPASSRVERSFRGEFHCQLCPDKVLLNEKLMEAHLQSAEHKRNERRFERAKAMGVEAYEDECRQNAADREQK</sequence>
<dbReference type="AlphaFoldDB" id="A0A813KYS6"/>
<dbReference type="SUPFAM" id="SSF57667">
    <property type="entry name" value="beta-beta-alpha zinc fingers"/>
    <property type="match status" value="1"/>
</dbReference>
<comment type="caution">
    <text evidence="2">The sequence shown here is derived from an EMBL/GenBank/DDBJ whole genome shotgun (WGS) entry which is preliminary data.</text>
</comment>
<protein>
    <submittedName>
        <fullName evidence="2">Uncharacterized protein</fullName>
    </submittedName>
</protein>
<dbReference type="InterPro" id="IPR036236">
    <property type="entry name" value="Znf_C2H2_sf"/>
</dbReference>
<dbReference type="Proteomes" id="UP000626109">
    <property type="component" value="Unassembled WGS sequence"/>
</dbReference>
<feature type="non-terminal residue" evidence="2">
    <location>
        <position position="163"/>
    </location>
</feature>